<reference evidence="1 2" key="1">
    <citation type="journal article" date="2024" name="Nat. Commun.">
        <title>Phylogenomics reveals the evolutionary origins of lichenization in chlorophyte algae.</title>
        <authorList>
            <person name="Puginier C."/>
            <person name="Libourel C."/>
            <person name="Otte J."/>
            <person name="Skaloud P."/>
            <person name="Haon M."/>
            <person name="Grisel S."/>
            <person name="Petersen M."/>
            <person name="Berrin J.G."/>
            <person name="Delaux P.M."/>
            <person name="Dal Grande F."/>
            <person name="Keller J."/>
        </authorList>
    </citation>
    <scope>NUCLEOTIDE SEQUENCE [LARGE SCALE GENOMIC DNA]</scope>
    <source>
        <strain evidence="1 2">SAG 2043</strain>
    </source>
</reference>
<dbReference type="EMBL" id="JALJOR010000011">
    <property type="protein sequence ID" value="KAK9808585.1"/>
    <property type="molecule type" value="Genomic_DNA"/>
</dbReference>
<dbReference type="Proteomes" id="UP001489004">
    <property type="component" value="Unassembled WGS sequence"/>
</dbReference>
<dbReference type="PANTHER" id="PTHR34801">
    <property type="entry name" value="EXPRESSED PROTEIN"/>
    <property type="match status" value="1"/>
</dbReference>
<keyword evidence="2" id="KW-1185">Reference proteome</keyword>
<proteinExistence type="predicted"/>
<name>A0AAW1PFH2_9CHLO</name>
<dbReference type="AlphaFoldDB" id="A0AAW1PFH2"/>
<evidence type="ECO:0000313" key="1">
    <source>
        <dbReference type="EMBL" id="KAK9808585.1"/>
    </source>
</evidence>
<accession>A0AAW1PFH2</accession>
<sequence>MDTSPQRHSFIVIVDLASFRSDLKKTSCTWTGRTADSSSSRREFVLKSVNFGFFASIFTWGAAPRPEKLGVQTYGSTGIRTLGICPPTPNCVSTADETDISHYIPSWNYNPTGRRNVTQADAMQELVDVVKTLKPDNFTPTIINQTDDYLYVEYQSPTFGFIDDTEFWFGGKDIVEYRSASRIGESDGDINRKRIRAIRKALETKGWRSIGFS</sequence>
<evidence type="ECO:0000313" key="2">
    <source>
        <dbReference type="Proteomes" id="UP001489004"/>
    </source>
</evidence>
<comment type="caution">
    <text evidence="1">The sequence shown here is derived from an EMBL/GenBank/DDBJ whole genome shotgun (WGS) entry which is preliminary data.</text>
</comment>
<evidence type="ECO:0008006" key="3">
    <source>
        <dbReference type="Google" id="ProtNLM"/>
    </source>
</evidence>
<dbReference type="InterPro" id="IPR010865">
    <property type="entry name" value="DUF1499"/>
</dbReference>
<protein>
    <recommendedName>
        <fullName evidence="3">DUF1499 domain-containing protein</fullName>
    </recommendedName>
</protein>
<gene>
    <name evidence="1" type="ORF">WJX72_000105</name>
</gene>
<dbReference type="Pfam" id="PF07386">
    <property type="entry name" value="DUF1499"/>
    <property type="match status" value="1"/>
</dbReference>
<organism evidence="1 2">
    <name type="scientific">[Myrmecia] bisecta</name>
    <dbReference type="NCBI Taxonomy" id="41462"/>
    <lineage>
        <taxon>Eukaryota</taxon>
        <taxon>Viridiplantae</taxon>
        <taxon>Chlorophyta</taxon>
        <taxon>core chlorophytes</taxon>
        <taxon>Trebouxiophyceae</taxon>
        <taxon>Trebouxiales</taxon>
        <taxon>Trebouxiaceae</taxon>
        <taxon>Myrmecia</taxon>
    </lineage>
</organism>
<dbReference type="PANTHER" id="PTHR34801:SF2">
    <property type="entry name" value="EXPRESSED PROTEIN"/>
    <property type="match status" value="1"/>
</dbReference>